<name>A0A2P6NXY2_9EUKA</name>
<protein>
    <recommendedName>
        <fullName evidence="4">Chitin-binding type-1 domain-containing protein</fullName>
    </recommendedName>
</protein>
<dbReference type="InterPro" id="IPR018371">
    <property type="entry name" value="Chitin-binding_1_CS"/>
</dbReference>
<evidence type="ECO:0000256" key="2">
    <source>
        <dbReference type="PROSITE-ProRule" id="PRU00261"/>
    </source>
</evidence>
<dbReference type="CDD" id="cd00035">
    <property type="entry name" value="ChtBD1"/>
    <property type="match status" value="1"/>
</dbReference>
<dbReference type="Gene3D" id="3.30.60.10">
    <property type="entry name" value="Endochitinase-like"/>
    <property type="match status" value="1"/>
</dbReference>
<dbReference type="Proteomes" id="UP000241769">
    <property type="component" value="Unassembled WGS sequence"/>
</dbReference>
<dbReference type="PANTHER" id="PTHR38850:SF2">
    <property type="entry name" value="CERATO-PLATANIN"/>
    <property type="match status" value="1"/>
</dbReference>
<feature type="disulfide bond" evidence="2">
    <location>
        <begin position="28"/>
        <end position="42"/>
    </location>
</feature>
<dbReference type="GO" id="GO:0008061">
    <property type="term" value="F:chitin binding"/>
    <property type="evidence" value="ECO:0007669"/>
    <property type="project" value="UniProtKB-UniRule"/>
</dbReference>
<keyword evidence="3" id="KW-0732">Signal</keyword>
<feature type="disulfide bond" evidence="2">
    <location>
        <begin position="46"/>
        <end position="50"/>
    </location>
</feature>
<evidence type="ECO:0000313" key="5">
    <source>
        <dbReference type="EMBL" id="PRP88817.1"/>
    </source>
</evidence>
<dbReference type="AlphaFoldDB" id="A0A2P6NXY2"/>
<evidence type="ECO:0000313" key="6">
    <source>
        <dbReference type="Proteomes" id="UP000241769"/>
    </source>
</evidence>
<dbReference type="SUPFAM" id="SSF57016">
    <property type="entry name" value="Plant lectins/antimicrobial peptides"/>
    <property type="match status" value="1"/>
</dbReference>
<keyword evidence="2" id="KW-1015">Disulfide bond</keyword>
<evidence type="ECO:0000256" key="3">
    <source>
        <dbReference type="SAM" id="SignalP"/>
    </source>
</evidence>
<dbReference type="InterPro" id="IPR001002">
    <property type="entry name" value="Chitin-bd_1"/>
</dbReference>
<dbReference type="InterPro" id="IPR036861">
    <property type="entry name" value="Endochitinase-like_sf"/>
</dbReference>
<dbReference type="PROSITE" id="PS00026">
    <property type="entry name" value="CHIT_BIND_I_1"/>
    <property type="match status" value="1"/>
</dbReference>
<feature type="disulfide bond" evidence="2">
    <location>
        <begin position="23"/>
        <end position="35"/>
    </location>
</feature>
<reference evidence="5 6" key="1">
    <citation type="journal article" date="2018" name="Genome Biol. Evol.">
        <title>Multiple Roots of Fruiting Body Formation in Amoebozoa.</title>
        <authorList>
            <person name="Hillmann F."/>
            <person name="Forbes G."/>
            <person name="Novohradska S."/>
            <person name="Ferling I."/>
            <person name="Riege K."/>
            <person name="Groth M."/>
            <person name="Westermann M."/>
            <person name="Marz M."/>
            <person name="Spaller T."/>
            <person name="Winckler T."/>
            <person name="Schaap P."/>
            <person name="Glockner G."/>
        </authorList>
    </citation>
    <scope>NUCLEOTIDE SEQUENCE [LARGE SCALE GENOMIC DNA]</scope>
    <source>
        <strain evidence="5 6">Jena</strain>
    </source>
</reference>
<organism evidence="5 6">
    <name type="scientific">Planoprotostelium fungivorum</name>
    <dbReference type="NCBI Taxonomy" id="1890364"/>
    <lineage>
        <taxon>Eukaryota</taxon>
        <taxon>Amoebozoa</taxon>
        <taxon>Evosea</taxon>
        <taxon>Variosea</taxon>
        <taxon>Cavosteliida</taxon>
        <taxon>Cavosteliaceae</taxon>
        <taxon>Planoprotostelium</taxon>
    </lineage>
</organism>
<dbReference type="InParanoid" id="A0A2P6NXY2"/>
<comment type="caution">
    <text evidence="5">The sequence shown here is derived from an EMBL/GenBank/DDBJ whole genome shotgun (WGS) entry which is preliminary data.</text>
</comment>
<evidence type="ECO:0000256" key="1">
    <source>
        <dbReference type="ARBA" id="ARBA00022669"/>
    </source>
</evidence>
<feature type="domain" description="Chitin-binding type-1" evidence="4">
    <location>
        <begin position="18"/>
        <end position="52"/>
    </location>
</feature>
<feature type="signal peptide" evidence="3">
    <location>
        <begin position="1"/>
        <end position="19"/>
    </location>
</feature>
<evidence type="ECO:0000259" key="4">
    <source>
        <dbReference type="PROSITE" id="PS50941"/>
    </source>
</evidence>
<accession>A0A2P6NXY2</accession>
<sequence>MRSEIICFVLLGLVIAITADCGCASGLCCSQWGYCGTGDSYCGQGCRENCNGGGGDNNNNNNNGGGDVDGPYSYRLQITPHAHEDGQFSSSIGALECKVNTGHVTSFPSVDACNPICYQFKSPVNGAVMRAFGIDQSGGAHDVSRTVYRAMTGQNADGGLFEVEVKELPSSHCEEYWDGSITGWNPNVYFSCPPGSWMHDHAKLLDYQDLHCKLGTGQVCSVQEQYVHCASMTSGGGGGSTGNGGGSTGNGGGSCTPNVWECQDKRITQCDATGNWLTVATCPNQCNGNNGNPYCT</sequence>
<keyword evidence="6" id="KW-1185">Reference proteome</keyword>
<dbReference type="Pfam" id="PF00187">
    <property type="entry name" value="Chitin_bind_1"/>
    <property type="match status" value="1"/>
</dbReference>
<feature type="chain" id="PRO_5015182975" description="Chitin-binding type-1 domain-containing protein" evidence="3">
    <location>
        <begin position="20"/>
        <end position="296"/>
    </location>
</feature>
<proteinExistence type="predicted"/>
<dbReference type="EMBL" id="MDYQ01000007">
    <property type="protein sequence ID" value="PRP88817.1"/>
    <property type="molecule type" value="Genomic_DNA"/>
</dbReference>
<comment type="caution">
    <text evidence="2">Lacks conserved residue(s) required for the propagation of feature annotation.</text>
</comment>
<keyword evidence="1 2" id="KW-0147">Chitin-binding</keyword>
<dbReference type="PRINTS" id="PR00451">
    <property type="entry name" value="CHITINBINDNG"/>
</dbReference>
<dbReference type="OrthoDB" id="5370830at2759"/>
<dbReference type="PANTHER" id="PTHR38850">
    <property type="entry name" value="CERATO-PLATANIN"/>
    <property type="match status" value="1"/>
</dbReference>
<gene>
    <name evidence="5" type="ORF">PROFUN_00285</name>
</gene>
<dbReference type="SMART" id="SM00270">
    <property type="entry name" value="ChtBD1"/>
    <property type="match status" value="1"/>
</dbReference>
<dbReference type="PROSITE" id="PS50941">
    <property type="entry name" value="CHIT_BIND_I_2"/>
    <property type="match status" value="1"/>
</dbReference>